<evidence type="ECO:0000259" key="2">
    <source>
        <dbReference type="PROSITE" id="PS50056"/>
    </source>
</evidence>
<dbReference type="EMBL" id="CP116805">
    <property type="protein sequence ID" value="WCL54019.1"/>
    <property type="molecule type" value="Genomic_DNA"/>
</dbReference>
<dbReference type="PANTHER" id="PTHR31126:SF1">
    <property type="entry name" value="TYROSINE SPECIFIC PROTEIN PHOSPHATASES DOMAIN-CONTAINING PROTEIN"/>
    <property type="match status" value="1"/>
</dbReference>
<accession>A0AAE9XPQ0</accession>
<dbReference type="PANTHER" id="PTHR31126">
    <property type="entry name" value="TYROSINE-PROTEIN PHOSPHATASE"/>
    <property type="match status" value="1"/>
</dbReference>
<dbReference type="Pfam" id="PF13350">
    <property type="entry name" value="Y_phosphatase3"/>
    <property type="match status" value="1"/>
</dbReference>
<dbReference type="PROSITE" id="PS00383">
    <property type="entry name" value="TYR_PHOSPHATASE_1"/>
    <property type="match status" value="1"/>
</dbReference>
<evidence type="ECO:0000256" key="1">
    <source>
        <dbReference type="ARBA" id="ARBA00009580"/>
    </source>
</evidence>
<dbReference type="Proteomes" id="UP001217500">
    <property type="component" value="Chromosome"/>
</dbReference>
<dbReference type="Gene3D" id="3.90.190.10">
    <property type="entry name" value="Protein tyrosine phosphatase superfamily"/>
    <property type="match status" value="1"/>
</dbReference>
<name>A0AAE9XPQ0_9PROT</name>
<organism evidence="3 4">
    <name type="scientific">Gimibacter soli</name>
    <dbReference type="NCBI Taxonomy" id="3024400"/>
    <lineage>
        <taxon>Bacteria</taxon>
        <taxon>Pseudomonadati</taxon>
        <taxon>Pseudomonadota</taxon>
        <taxon>Alphaproteobacteria</taxon>
        <taxon>Kordiimonadales</taxon>
        <taxon>Temperatibacteraceae</taxon>
        <taxon>Gimibacter</taxon>
    </lineage>
</organism>
<dbReference type="InterPro" id="IPR000387">
    <property type="entry name" value="Tyr_Pase_dom"/>
</dbReference>
<evidence type="ECO:0000313" key="3">
    <source>
        <dbReference type="EMBL" id="WCL54019.1"/>
    </source>
</evidence>
<dbReference type="AlphaFoldDB" id="A0AAE9XPQ0"/>
<dbReference type="PROSITE" id="PS50056">
    <property type="entry name" value="TYR_PHOSPHATASE_2"/>
    <property type="match status" value="1"/>
</dbReference>
<reference evidence="3" key="1">
    <citation type="submission" date="2023-01" db="EMBL/GenBank/DDBJ databases">
        <title>The genome sequence of Kordiimonadaceae bacterium 6D33.</title>
        <authorList>
            <person name="Liu Y."/>
        </authorList>
    </citation>
    <scope>NUCLEOTIDE SEQUENCE</scope>
    <source>
        <strain evidence="3">6D33</strain>
    </source>
</reference>
<dbReference type="GO" id="GO:0004721">
    <property type="term" value="F:phosphoprotein phosphatase activity"/>
    <property type="evidence" value="ECO:0007669"/>
    <property type="project" value="InterPro"/>
</dbReference>
<dbReference type="InterPro" id="IPR016130">
    <property type="entry name" value="Tyr_Pase_AS"/>
</dbReference>
<protein>
    <submittedName>
        <fullName evidence="3">Tyrosine-protein phosphatase</fullName>
    </submittedName>
</protein>
<dbReference type="InterPro" id="IPR026893">
    <property type="entry name" value="Tyr/Ser_Pase_IphP-type"/>
</dbReference>
<dbReference type="KEGG" id="gso:PH603_15885"/>
<evidence type="ECO:0000313" key="4">
    <source>
        <dbReference type="Proteomes" id="UP001217500"/>
    </source>
</evidence>
<gene>
    <name evidence="3" type="ORF">PH603_15885</name>
</gene>
<sequence>MPESLDLPRRLIPLTGVKNLRDLGGYHTADGRQTRWGALFRSGHLADMTEECGTEMCVRDIETVIDFRTDHEKVRHPVHWPCMWTPRYHAVPIGGNVAARIKELFDSLTAGSVFPAHELDEGFRAAFETIPIANASGLRRMMDVLIDDHQGNAALIHCTAGKDRTGIGCALVLTALGVDADEVVEDFLLTNSAVDRDAATERMSDYIFAKSGHRVTPRALRPLVGVEADWLMRAWHAMEQSFGSIDGYLQTALGLDDARREKLRERFLTP</sequence>
<dbReference type="InterPro" id="IPR029021">
    <property type="entry name" value="Prot-tyrosine_phosphatase-like"/>
</dbReference>
<feature type="domain" description="Tyrosine specific protein phosphatases" evidence="2">
    <location>
        <begin position="139"/>
        <end position="185"/>
    </location>
</feature>
<comment type="similarity">
    <text evidence="1">Belongs to the protein-tyrosine phosphatase family.</text>
</comment>
<keyword evidence="4" id="KW-1185">Reference proteome</keyword>
<proteinExistence type="inferred from homology"/>
<dbReference type="RefSeq" id="WP_289503738.1">
    <property type="nucleotide sequence ID" value="NZ_CP116805.1"/>
</dbReference>
<dbReference type="SUPFAM" id="SSF52799">
    <property type="entry name" value="(Phosphotyrosine protein) phosphatases II"/>
    <property type="match status" value="1"/>
</dbReference>